<evidence type="ECO:0000313" key="1">
    <source>
        <dbReference type="EMBL" id="OMP09468.1"/>
    </source>
</evidence>
<keyword evidence="2" id="KW-1185">Reference proteome</keyword>
<dbReference type="EMBL" id="AWUE01012351">
    <property type="protein sequence ID" value="OMP09468.1"/>
    <property type="molecule type" value="Genomic_DNA"/>
</dbReference>
<organism evidence="1 2">
    <name type="scientific">Corchorus olitorius</name>
    <dbReference type="NCBI Taxonomy" id="93759"/>
    <lineage>
        <taxon>Eukaryota</taxon>
        <taxon>Viridiplantae</taxon>
        <taxon>Streptophyta</taxon>
        <taxon>Embryophyta</taxon>
        <taxon>Tracheophyta</taxon>
        <taxon>Spermatophyta</taxon>
        <taxon>Magnoliopsida</taxon>
        <taxon>eudicotyledons</taxon>
        <taxon>Gunneridae</taxon>
        <taxon>Pentapetalae</taxon>
        <taxon>rosids</taxon>
        <taxon>malvids</taxon>
        <taxon>Malvales</taxon>
        <taxon>Malvaceae</taxon>
        <taxon>Grewioideae</taxon>
        <taxon>Apeibeae</taxon>
        <taxon>Corchorus</taxon>
    </lineage>
</organism>
<comment type="caution">
    <text evidence="1">The sequence shown here is derived from an EMBL/GenBank/DDBJ whole genome shotgun (WGS) entry which is preliminary data.</text>
</comment>
<protein>
    <submittedName>
        <fullName evidence="1">Vascular endothelial growth factor receptor 2</fullName>
    </submittedName>
</protein>
<name>A0A1R3KR14_9ROSI</name>
<reference evidence="2" key="1">
    <citation type="submission" date="2013-09" db="EMBL/GenBank/DDBJ databases">
        <title>Corchorus olitorius genome sequencing.</title>
        <authorList>
            <person name="Alam M."/>
            <person name="Haque M.S."/>
            <person name="Islam M.S."/>
            <person name="Emdad E.M."/>
            <person name="Islam M.M."/>
            <person name="Ahmed B."/>
            <person name="Halim A."/>
            <person name="Hossen Q.M.M."/>
            <person name="Hossain M.Z."/>
            <person name="Ahmed R."/>
            <person name="Khan M.M."/>
            <person name="Islam R."/>
            <person name="Rashid M.M."/>
            <person name="Khan S.A."/>
            <person name="Rahman M.S."/>
            <person name="Alam M."/>
            <person name="Yahiya A.S."/>
            <person name="Khan M.S."/>
            <person name="Azam M.S."/>
            <person name="Haque T."/>
            <person name="Lashkar M.Z.H."/>
            <person name="Akhand A.I."/>
            <person name="Morshed G."/>
            <person name="Roy S."/>
            <person name="Uddin K.S."/>
            <person name="Rabeya T."/>
            <person name="Hossain A.S."/>
            <person name="Chowdhury A."/>
            <person name="Snigdha A.R."/>
            <person name="Mortoza M.S."/>
            <person name="Matin S.A."/>
            <person name="Hoque S.M.E."/>
            <person name="Islam M.K."/>
            <person name="Roy D.K."/>
            <person name="Haider R."/>
            <person name="Moosa M.M."/>
            <person name="Elias S.M."/>
            <person name="Hasan A.M."/>
            <person name="Jahan S."/>
            <person name="Shafiuddin M."/>
            <person name="Mahmood N."/>
            <person name="Shommy N.S."/>
        </authorList>
    </citation>
    <scope>NUCLEOTIDE SEQUENCE [LARGE SCALE GENOMIC DNA]</scope>
    <source>
        <strain evidence="2">cv. O-4</strain>
    </source>
</reference>
<gene>
    <name evidence="1" type="ORF">COLO4_05445</name>
</gene>
<dbReference type="Proteomes" id="UP000187203">
    <property type="component" value="Unassembled WGS sequence"/>
</dbReference>
<accession>A0A1R3KR14</accession>
<dbReference type="AlphaFoldDB" id="A0A1R3KR14"/>
<dbReference type="OrthoDB" id="10557869at2759"/>
<evidence type="ECO:0000313" key="2">
    <source>
        <dbReference type="Proteomes" id="UP000187203"/>
    </source>
</evidence>
<proteinExistence type="predicted"/>
<sequence>MNLLSNQMIGVGDVIESQFQITYPPPTLPPVSWLRQNPTLMTLAAVILKIVEKHTEDGACNFILLCLWLGLMGNFNYDAIILSDLLEDHTILKELYMRGIAHYSPPRLCFA</sequence>
<keyword evidence="1" id="KW-0675">Receptor</keyword>